<evidence type="ECO:0000313" key="1">
    <source>
        <dbReference type="EMBL" id="KAK3590347.1"/>
    </source>
</evidence>
<reference evidence="1" key="2">
    <citation type="journal article" date="2021" name="Genome Biol. Evol.">
        <title>Developing a high-quality reference genome for a parasitic bivalve with doubly uniparental inheritance (Bivalvia: Unionida).</title>
        <authorList>
            <person name="Smith C.H."/>
        </authorList>
    </citation>
    <scope>NUCLEOTIDE SEQUENCE</scope>
    <source>
        <strain evidence="1">CHS0354</strain>
        <tissue evidence="1">Mantle</tissue>
    </source>
</reference>
<sequence>MEFISGTPCRVGTGNLFQERRAELEPVPVTRTPFDYGSFDSTQTTIDNPSMLLKQTITKYKEQASSYSFLSDLRQCKEKDSYVLLHGKVITVGA</sequence>
<reference evidence="1" key="3">
    <citation type="submission" date="2023-05" db="EMBL/GenBank/DDBJ databases">
        <authorList>
            <person name="Smith C.H."/>
        </authorList>
    </citation>
    <scope>NUCLEOTIDE SEQUENCE</scope>
    <source>
        <strain evidence="1">CHS0354</strain>
        <tissue evidence="1">Mantle</tissue>
    </source>
</reference>
<dbReference type="Proteomes" id="UP001195483">
    <property type="component" value="Unassembled WGS sequence"/>
</dbReference>
<evidence type="ECO:0000313" key="2">
    <source>
        <dbReference type="Proteomes" id="UP001195483"/>
    </source>
</evidence>
<organism evidence="1 2">
    <name type="scientific">Potamilus streckersoni</name>
    <dbReference type="NCBI Taxonomy" id="2493646"/>
    <lineage>
        <taxon>Eukaryota</taxon>
        <taxon>Metazoa</taxon>
        <taxon>Spiralia</taxon>
        <taxon>Lophotrochozoa</taxon>
        <taxon>Mollusca</taxon>
        <taxon>Bivalvia</taxon>
        <taxon>Autobranchia</taxon>
        <taxon>Heteroconchia</taxon>
        <taxon>Palaeoheterodonta</taxon>
        <taxon>Unionida</taxon>
        <taxon>Unionoidea</taxon>
        <taxon>Unionidae</taxon>
        <taxon>Ambleminae</taxon>
        <taxon>Lampsilini</taxon>
        <taxon>Potamilus</taxon>
    </lineage>
</organism>
<gene>
    <name evidence="1" type="ORF">CHS0354_025739</name>
</gene>
<dbReference type="EMBL" id="JAEAOA010001534">
    <property type="protein sequence ID" value="KAK3590347.1"/>
    <property type="molecule type" value="Genomic_DNA"/>
</dbReference>
<protein>
    <submittedName>
        <fullName evidence="1">Uncharacterized protein</fullName>
    </submittedName>
</protein>
<comment type="caution">
    <text evidence="1">The sequence shown here is derived from an EMBL/GenBank/DDBJ whole genome shotgun (WGS) entry which is preliminary data.</text>
</comment>
<keyword evidence="2" id="KW-1185">Reference proteome</keyword>
<accession>A0AAE0SE22</accession>
<proteinExistence type="predicted"/>
<name>A0AAE0SE22_9BIVA</name>
<reference evidence="1" key="1">
    <citation type="journal article" date="2021" name="Genome Biol. Evol.">
        <title>A High-Quality Reference Genome for a Parasitic Bivalve with Doubly Uniparental Inheritance (Bivalvia: Unionida).</title>
        <authorList>
            <person name="Smith C.H."/>
        </authorList>
    </citation>
    <scope>NUCLEOTIDE SEQUENCE</scope>
    <source>
        <strain evidence="1">CHS0354</strain>
    </source>
</reference>
<dbReference type="AlphaFoldDB" id="A0AAE0SE22"/>